<accession>A0ABU0ALP5</accession>
<name>A0ABU0ALP5_9BACI</name>
<organism evidence="2 3">
    <name type="scientific">Cytobacillus purgationiresistens</name>
    <dbReference type="NCBI Taxonomy" id="863449"/>
    <lineage>
        <taxon>Bacteria</taxon>
        <taxon>Bacillati</taxon>
        <taxon>Bacillota</taxon>
        <taxon>Bacilli</taxon>
        <taxon>Bacillales</taxon>
        <taxon>Bacillaceae</taxon>
        <taxon>Cytobacillus</taxon>
    </lineage>
</organism>
<evidence type="ECO:0000256" key="1">
    <source>
        <dbReference type="SAM" id="Phobius"/>
    </source>
</evidence>
<evidence type="ECO:0000313" key="3">
    <source>
        <dbReference type="Proteomes" id="UP001238088"/>
    </source>
</evidence>
<protein>
    <submittedName>
        <fullName evidence="2">Uncharacterized protein</fullName>
    </submittedName>
</protein>
<evidence type="ECO:0000313" key="2">
    <source>
        <dbReference type="EMBL" id="MDQ0272162.1"/>
    </source>
</evidence>
<keyword evidence="3" id="KW-1185">Reference proteome</keyword>
<reference evidence="2 3" key="1">
    <citation type="submission" date="2023-07" db="EMBL/GenBank/DDBJ databases">
        <title>Genomic Encyclopedia of Type Strains, Phase IV (KMG-IV): sequencing the most valuable type-strain genomes for metagenomic binning, comparative biology and taxonomic classification.</title>
        <authorList>
            <person name="Goeker M."/>
        </authorList>
    </citation>
    <scope>NUCLEOTIDE SEQUENCE [LARGE SCALE GENOMIC DNA]</scope>
    <source>
        <strain evidence="2 3">DSM 23494</strain>
    </source>
</reference>
<feature type="transmembrane region" description="Helical" evidence="1">
    <location>
        <begin position="21"/>
        <end position="41"/>
    </location>
</feature>
<dbReference type="RefSeq" id="WP_307477463.1">
    <property type="nucleotide sequence ID" value="NZ_JAUSUB010000020.1"/>
</dbReference>
<keyword evidence="1" id="KW-0472">Membrane</keyword>
<proteinExistence type="predicted"/>
<dbReference type="Proteomes" id="UP001238088">
    <property type="component" value="Unassembled WGS sequence"/>
</dbReference>
<comment type="caution">
    <text evidence="2">The sequence shown here is derived from an EMBL/GenBank/DDBJ whole genome shotgun (WGS) entry which is preliminary data.</text>
</comment>
<keyword evidence="1" id="KW-0812">Transmembrane</keyword>
<keyword evidence="1" id="KW-1133">Transmembrane helix</keyword>
<gene>
    <name evidence="2" type="ORF">J2S17_004054</name>
</gene>
<sequence>MVWMEREVMFPKIRADTIATIYARGYLLGILVLALWIRIVFRSFINTIGLSVATDVKINLHILLLDHLTTRPVIFNKKIQYGETVHL</sequence>
<dbReference type="EMBL" id="JAUSUB010000020">
    <property type="protein sequence ID" value="MDQ0272162.1"/>
    <property type="molecule type" value="Genomic_DNA"/>
</dbReference>